<sequence length="54" mass="5836">MKKQNPNNKLIFSKMAVAELNDFLLIEIHGGTSIFGGGDSCTGCCCLKVTQDLM</sequence>
<proteinExistence type="predicted"/>
<dbReference type="EMBL" id="JAWXVI010000024">
    <property type="protein sequence ID" value="MDX6192132.1"/>
    <property type="molecule type" value="Genomic_DNA"/>
</dbReference>
<dbReference type="InterPro" id="IPR058238">
    <property type="entry name" value="Lant_leader_dom"/>
</dbReference>
<dbReference type="RefSeq" id="WP_165579354.1">
    <property type="nucleotide sequence ID" value="NZ_CP087134.1"/>
</dbReference>
<comment type="caution">
    <text evidence="1">The sequence shown here is derived from an EMBL/GenBank/DDBJ whole genome shotgun (WGS) entry which is preliminary data.</text>
</comment>
<organism evidence="1 2">
    <name type="scientific">Flavobacterium cupriresistens</name>
    <dbReference type="NCBI Taxonomy" id="2893885"/>
    <lineage>
        <taxon>Bacteria</taxon>
        <taxon>Pseudomonadati</taxon>
        <taxon>Bacteroidota</taxon>
        <taxon>Flavobacteriia</taxon>
        <taxon>Flavobacteriales</taxon>
        <taxon>Flavobacteriaceae</taxon>
        <taxon>Flavobacterium</taxon>
    </lineage>
</organism>
<evidence type="ECO:0000313" key="1">
    <source>
        <dbReference type="EMBL" id="MDX6192132.1"/>
    </source>
</evidence>
<reference evidence="1 2" key="1">
    <citation type="submission" date="2023-11" db="EMBL/GenBank/DDBJ databases">
        <title>Unpublished Manusciprt.</title>
        <authorList>
            <person name="Saticioglu I.B."/>
            <person name="Ay H."/>
            <person name="Ajmi N."/>
            <person name="Altun S."/>
            <person name="Duman M."/>
        </authorList>
    </citation>
    <scope>NUCLEOTIDE SEQUENCE [LARGE SCALE GENOMIC DNA]</scope>
    <source>
        <strain evidence="1 2">Fl-318</strain>
    </source>
</reference>
<accession>A0ABU4RHV5</accession>
<protein>
    <submittedName>
        <fullName evidence="1">Class I lanthipeptide</fullName>
    </submittedName>
</protein>
<gene>
    <name evidence="1" type="ORF">SGQ83_22525</name>
</gene>
<keyword evidence="2" id="KW-1185">Reference proteome</keyword>
<dbReference type="Proteomes" id="UP001273350">
    <property type="component" value="Unassembled WGS sequence"/>
</dbReference>
<evidence type="ECO:0000313" key="2">
    <source>
        <dbReference type="Proteomes" id="UP001273350"/>
    </source>
</evidence>
<dbReference type="NCBIfam" id="NF038153">
    <property type="entry name" value="lant_leader_L1a"/>
    <property type="match status" value="1"/>
</dbReference>
<name>A0ABU4RHV5_9FLAO</name>